<keyword evidence="3" id="KW-1185">Reference proteome</keyword>
<dbReference type="RefSeq" id="WP_165391958.1">
    <property type="nucleotide sequence ID" value="NZ_SHLA01000001.1"/>
</dbReference>
<accession>A0A4Q8AF94</accession>
<dbReference type="Proteomes" id="UP000292685">
    <property type="component" value="Unassembled WGS sequence"/>
</dbReference>
<evidence type="ECO:0000259" key="1">
    <source>
        <dbReference type="Pfam" id="PF13845"/>
    </source>
</evidence>
<evidence type="ECO:0000313" key="3">
    <source>
        <dbReference type="Proteomes" id="UP000292685"/>
    </source>
</evidence>
<comment type="caution">
    <text evidence="2">The sequence shown here is derived from an EMBL/GenBank/DDBJ whole genome shotgun (WGS) entry which is preliminary data.</text>
</comment>
<evidence type="ECO:0000313" key="2">
    <source>
        <dbReference type="EMBL" id="RZU62982.1"/>
    </source>
</evidence>
<protein>
    <submittedName>
        <fullName evidence="2">Putative regulator of septum formation</fullName>
    </submittedName>
</protein>
<sequence>MGLRSITPAVLLAALLTTSGCGLWDIERGEDGQVLKETPADVFDLREGDCLNDSQVVDASELQLTDITLVPCSEAHIAEVYVDVQIDGDGPPDDARLTELFEEHCVDSFVDYVGGDFRQASAANLSVTSFFPTEESWTRGDRLYQCLLVGTDGFPLVGSAKGLLADS</sequence>
<dbReference type="Pfam" id="PF13845">
    <property type="entry name" value="Septum_form"/>
    <property type="match status" value="1"/>
</dbReference>
<name>A0A4Q8AF94_9MICC</name>
<gene>
    <name evidence="2" type="ORF">EV380_2588</name>
</gene>
<proteinExistence type="predicted"/>
<dbReference type="AlphaFoldDB" id="A0A4Q8AF94"/>
<reference evidence="2 3" key="1">
    <citation type="submission" date="2019-02" db="EMBL/GenBank/DDBJ databases">
        <title>Sequencing the genomes of 1000 actinobacteria strains.</title>
        <authorList>
            <person name="Klenk H.-P."/>
        </authorList>
    </citation>
    <scope>NUCLEOTIDE SEQUENCE [LARGE SCALE GENOMIC DNA]</scope>
    <source>
        <strain evidence="2 3">DSM 17364</strain>
    </source>
</reference>
<dbReference type="PROSITE" id="PS51257">
    <property type="entry name" value="PROKAR_LIPOPROTEIN"/>
    <property type="match status" value="1"/>
</dbReference>
<dbReference type="EMBL" id="SHLA01000001">
    <property type="protein sequence ID" value="RZU62982.1"/>
    <property type="molecule type" value="Genomic_DNA"/>
</dbReference>
<feature type="domain" description="Septum formation-related" evidence="1">
    <location>
        <begin position="48"/>
        <end position="151"/>
    </location>
</feature>
<dbReference type="InterPro" id="IPR026004">
    <property type="entry name" value="Septum_form"/>
</dbReference>
<organism evidence="2 3">
    <name type="scientific">Zhihengliuella halotolerans</name>
    <dbReference type="NCBI Taxonomy" id="370736"/>
    <lineage>
        <taxon>Bacteria</taxon>
        <taxon>Bacillati</taxon>
        <taxon>Actinomycetota</taxon>
        <taxon>Actinomycetes</taxon>
        <taxon>Micrococcales</taxon>
        <taxon>Micrococcaceae</taxon>
        <taxon>Zhihengliuella</taxon>
    </lineage>
</organism>